<comment type="caution">
    <text evidence="1">The sequence shown here is derived from an EMBL/GenBank/DDBJ whole genome shotgun (WGS) entry which is preliminary data.</text>
</comment>
<keyword evidence="2" id="KW-1185">Reference proteome</keyword>
<sequence>MDPSLQTKRPAPVESDSNCNVRPCLDNMVPLAPTRAPVDMGKMTPHVPLPSQDLNAQFCSRGYNLEQQTFLADFVDNHRLTVQELQEERDCAARYRSERDHFAGFNAEAHVERTCAELLAVQLKESALSSAVLWKEFLKSQEQTKELEQQLALRPQVATDSKEFLHLEEENRRLRASEDSLCDDLKRAEGTFEAIQSSHEEVLCHNNRMVEASCRVQWGKEALESQLRDAHYEIKALGNMLKSAAGSSNDLLV</sequence>
<evidence type="ECO:0000313" key="2">
    <source>
        <dbReference type="Proteomes" id="UP000772434"/>
    </source>
</evidence>
<gene>
    <name evidence="1" type="ORF">BDP27DRAFT_1368213</name>
</gene>
<dbReference type="Proteomes" id="UP000772434">
    <property type="component" value="Unassembled WGS sequence"/>
</dbReference>
<evidence type="ECO:0000313" key="1">
    <source>
        <dbReference type="EMBL" id="KAF9063224.1"/>
    </source>
</evidence>
<organism evidence="1 2">
    <name type="scientific">Rhodocollybia butyracea</name>
    <dbReference type="NCBI Taxonomy" id="206335"/>
    <lineage>
        <taxon>Eukaryota</taxon>
        <taxon>Fungi</taxon>
        <taxon>Dikarya</taxon>
        <taxon>Basidiomycota</taxon>
        <taxon>Agaricomycotina</taxon>
        <taxon>Agaricomycetes</taxon>
        <taxon>Agaricomycetidae</taxon>
        <taxon>Agaricales</taxon>
        <taxon>Marasmiineae</taxon>
        <taxon>Omphalotaceae</taxon>
        <taxon>Rhodocollybia</taxon>
    </lineage>
</organism>
<dbReference type="EMBL" id="JADNRY010000151">
    <property type="protein sequence ID" value="KAF9063224.1"/>
    <property type="molecule type" value="Genomic_DNA"/>
</dbReference>
<accession>A0A9P5PCS4</accession>
<reference evidence="1" key="1">
    <citation type="submission" date="2020-11" db="EMBL/GenBank/DDBJ databases">
        <authorList>
            <consortium name="DOE Joint Genome Institute"/>
            <person name="Ahrendt S."/>
            <person name="Riley R."/>
            <person name="Andreopoulos W."/>
            <person name="Labutti K."/>
            <person name="Pangilinan J."/>
            <person name="Ruiz-Duenas F.J."/>
            <person name="Barrasa J.M."/>
            <person name="Sanchez-Garcia M."/>
            <person name="Camarero S."/>
            <person name="Miyauchi S."/>
            <person name="Serrano A."/>
            <person name="Linde D."/>
            <person name="Babiker R."/>
            <person name="Drula E."/>
            <person name="Ayuso-Fernandez I."/>
            <person name="Pacheco R."/>
            <person name="Padilla G."/>
            <person name="Ferreira P."/>
            <person name="Barriuso J."/>
            <person name="Kellner H."/>
            <person name="Castanera R."/>
            <person name="Alfaro M."/>
            <person name="Ramirez L."/>
            <person name="Pisabarro A.G."/>
            <person name="Kuo A."/>
            <person name="Tritt A."/>
            <person name="Lipzen A."/>
            <person name="He G."/>
            <person name="Yan M."/>
            <person name="Ng V."/>
            <person name="Cullen D."/>
            <person name="Martin F."/>
            <person name="Rosso M.-N."/>
            <person name="Henrissat B."/>
            <person name="Hibbett D."/>
            <person name="Martinez A.T."/>
            <person name="Grigoriev I.V."/>
        </authorList>
    </citation>
    <scope>NUCLEOTIDE SEQUENCE</scope>
    <source>
        <strain evidence="1">AH 40177</strain>
    </source>
</reference>
<dbReference type="AlphaFoldDB" id="A0A9P5PCS4"/>
<protein>
    <submittedName>
        <fullName evidence="1">Uncharacterized protein</fullName>
    </submittedName>
</protein>
<proteinExistence type="predicted"/>
<name>A0A9P5PCS4_9AGAR</name>